<keyword evidence="8 18" id="KW-0808">Transferase</keyword>
<evidence type="ECO:0000256" key="15">
    <source>
        <dbReference type="ARBA" id="ARBA00030800"/>
    </source>
</evidence>
<evidence type="ECO:0000256" key="7">
    <source>
        <dbReference type="ARBA" id="ARBA00022490"/>
    </source>
</evidence>
<dbReference type="Pfam" id="PF02518">
    <property type="entry name" value="HATPase_c"/>
    <property type="match status" value="1"/>
</dbReference>
<accession>A0A075UR10</accession>
<dbReference type="PROSITE" id="PS50109">
    <property type="entry name" value="HIS_KIN"/>
    <property type="match status" value="1"/>
</dbReference>
<comment type="catalytic activity">
    <reaction evidence="1">
        <text>ATP + protein L-histidine = ADP + protein N-phospho-L-histidine.</text>
        <dbReference type="EC" id="2.7.13.3"/>
    </reaction>
</comment>
<evidence type="ECO:0000256" key="1">
    <source>
        <dbReference type="ARBA" id="ARBA00000085"/>
    </source>
</evidence>
<dbReference type="Gene3D" id="1.20.5.1930">
    <property type="match status" value="1"/>
</dbReference>
<dbReference type="SUPFAM" id="SSF55874">
    <property type="entry name" value="ATPase domain of HSP90 chaperone/DNA topoisomerase II/histidine kinase"/>
    <property type="match status" value="1"/>
</dbReference>
<reference evidence="18 19" key="1">
    <citation type="journal article" date="2014" name="J. Biotechnol.">
        <title>Complete genome sequence of the actinobacterium Amycolatopsis japonica MG417-CF17(T) (=DSM 44213T) producing (S,S)-N,N'-ethylenediaminedisuccinic acid.</title>
        <authorList>
            <person name="Stegmann E."/>
            <person name="Albersmeier A."/>
            <person name="Spohn M."/>
            <person name="Gert H."/>
            <person name="Weber T."/>
            <person name="Wohlleben W."/>
            <person name="Kalinowski J."/>
            <person name="Ruckert C."/>
        </authorList>
    </citation>
    <scope>NUCLEOTIDE SEQUENCE [LARGE SCALE GENOMIC DNA]</scope>
    <source>
        <strain evidence="19">MG417-CF17 (DSM 44213)</strain>
    </source>
</reference>
<evidence type="ECO:0000256" key="3">
    <source>
        <dbReference type="ARBA" id="ARBA00004496"/>
    </source>
</evidence>
<dbReference type="STRING" id="208439.AJAP_12785"/>
<evidence type="ECO:0000313" key="19">
    <source>
        <dbReference type="Proteomes" id="UP000028492"/>
    </source>
</evidence>
<evidence type="ECO:0000256" key="6">
    <source>
        <dbReference type="ARBA" id="ARBA00022485"/>
    </source>
</evidence>
<dbReference type="GO" id="GO:0000155">
    <property type="term" value="F:phosphorelay sensor kinase activity"/>
    <property type="evidence" value="ECO:0007669"/>
    <property type="project" value="InterPro"/>
</dbReference>
<evidence type="ECO:0000256" key="12">
    <source>
        <dbReference type="ARBA" id="ARBA00023012"/>
    </source>
</evidence>
<dbReference type="Gene3D" id="3.30.565.10">
    <property type="entry name" value="Histidine kinase-like ATPase, C-terminal domain"/>
    <property type="match status" value="1"/>
</dbReference>
<evidence type="ECO:0000256" key="4">
    <source>
        <dbReference type="ARBA" id="ARBA00012438"/>
    </source>
</evidence>
<dbReference type="GO" id="GO:0046872">
    <property type="term" value="F:metal ion binding"/>
    <property type="evidence" value="ECO:0007669"/>
    <property type="project" value="UniProtKB-KW"/>
</dbReference>
<dbReference type="PANTHER" id="PTHR24421">
    <property type="entry name" value="NITRATE/NITRITE SENSOR PROTEIN NARX-RELATED"/>
    <property type="match status" value="1"/>
</dbReference>
<dbReference type="PRINTS" id="PR00344">
    <property type="entry name" value="BCTRLSENSOR"/>
</dbReference>
<dbReference type="InterPro" id="IPR050482">
    <property type="entry name" value="Sensor_HK_TwoCompSys"/>
</dbReference>
<keyword evidence="16" id="KW-1133">Transmembrane helix</keyword>
<dbReference type="KEGG" id="aja:AJAP_12785"/>
<dbReference type="InterPro" id="IPR036890">
    <property type="entry name" value="HATPase_C_sf"/>
</dbReference>
<dbReference type="EMBL" id="CP008953">
    <property type="protein sequence ID" value="AIG75438.1"/>
    <property type="molecule type" value="Genomic_DNA"/>
</dbReference>
<dbReference type="InterPro" id="IPR003594">
    <property type="entry name" value="HATPase_dom"/>
</dbReference>
<evidence type="ECO:0000256" key="2">
    <source>
        <dbReference type="ARBA" id="ARBA00001966"/>
    </source>
</evidence>
<evidence type="ECO:0000256" key="10">
    <source>
        <dbReference type="ARBA" id="ARBA00022777"/>
    </source>
</evidence>
<dbReference type="InterPro" id="IPR005467">
    <property type="entry name" value="His_kinase_dom"/>
</dbReference>
<dbReference type="InterPro" id="IPR017205">
    <property type="entry name" value="Sig_transdc_His_kinase_ChrS"/>
</dbReference>
<evidence type="ECO:0000259" key="17">
    <source>
        <dbReference type="PROSITE" id="PS50109"/>
    </source>
</evidence>
<dbReference type="Proteomes" id="UP000028492">
    <property type="component" value="Chromosome"/>
</dbReference>
<keyword evidence="12" id="KW-0902">Two-component regulatory system</keyword>
<feature type="domain" description="Histidine kinase" evidence="17">
    <location>
        <begin position="189"/>
        <end position="387"/>
    </location>
</feature>
<evidence type="ECO:0000256" key="8">
    <source>
        <dbReference type="ARBA" id="ARBA00022679"/>
    </source>
</evidence>
<dbReference type="GO" id="GO:0046983">
    <property type="term" value="F:protein dimerization activity"/>
    <property type="evidence" value="ECO:0007669"/>
    <property type="project" value="InterPro"/>
</dbReference>
<dbReference type="PANTHER" id="PTHR24421:SF62">
    <property type="entry name" value="SENSORY TRANSDUCTION HISTIDINE KINASE"/>
    <property type="match status" value="1"/>
</dbReference>
<proteinExistence type="predicted"/>
<evidence type="ECO:0000256" key="11">
    <source>
        <dbReference type="ARBA" id="ARBA00023004"/>
    </source>
</evidence>
<feature type="transmembrane region" description="Helical" evidence="16">
    <location>
        <begin position="71"/>
        <end position="101"/>
    </location>
</feature>
<evidence type="ECO:0000256" key="5">
    <source>
        <dbReference type="ARBA" id="ARBA00017322"/>
    </source>
</evidence>
<evidence type="ECO:0000256" key="14">
    <source>
        <dbReference type="ARBA" id="ARBA00024827"/>
    </source>
</evidence>
<keyword evidence="6" id="KW-0004">4Fe-4S</keyword>
<dbReference type="InterPro" id="IPR011712">
    <property type="entry name" value="Sig_transdc_His_kin_sub3_dim/P"/>
</dbReference>
<feature type="transmembrane region" description="Helical" evidence="16">
    <location>
        <begin position="134"/>
        <end position="153"/>
    </location>
</feature>
<sequence length="389" mass="41572">MKPHLGETTGLNAAMHAGFFLLLAASVARFVAGHGLSGATPLILVLTGALALVYVAGVLSWEALDRWRPVWLTAVIAVWLALVVAAPSFAWCAVPLFFVCLQMLRPRMMIAVVVLLTVATILAQLRIADGFDPSIVLAPIAVALMATMTFLQLDRDRHELGQTVGELLRTRIDLAESQRVAGMVEERERLAREIHDVLAQGLSSLRMLLQAAQRSWDTDPELARAHVSRAVDAAGDNLDEARRFVKGLGSPRLESTGLGETLSALAEQVTFAATHPVRFETSGDPYPLEPEVEACLLRVAQSALANVSEHARATKAAVTLTYLADKVVLDIRDDGVGFAPASTRASGLRGNGLRMIGERVAELGGEMVVESAPGEGTALAVAVPTREAR</sequence>
<dbReference type="RefSeq" id="WP_038510924.1">
    <property type="nucleotide sequence ID" value="NZ_CP008953.1"/>
</dbReference>
<dbReference type="GO" id="GO:0005737">
    <property type="term" value="C:cytoplasm"/>
    <property type="evidence" value="ECO:0007669"/>
    <property type="project" value="UniProtKB-SubCell"/>
</dbReference>
<evidence type="ECO:0000256" key="13">
    <source>
        <dbReference type="ARBA" id="ARBA00023014"/>
    </source>
</evidence>
<protein>
    <recommendedName>
        <fullName evidence="5">Oxygen sensor histidine kinase NreB</fullName>
        <ecNumber evidence="4">2.7.13.3</ecNumber>
    </recommendedName>
    <alternativeName>
        <fullName evidence="15">Nitrogen regulation protein B</fullName>
    </alternativeName>
</protein>
<keyword evidence="19" id="KW-1185">Reference proteome</keyword>
<dbReference type="CDD" id="cd16917">
    <property type="entry name" value="HATPase_UhpB-NarQ-NarX-like"/>
    <property type="match status" value="1"/>
</dbReference>
<dbReference type="EC" id="2.7.13.3" evidence="4"/>
<dbReference type="GO" id="GO:0051539">
    <property type="term" value="F:4 iron, 4 sulfur cluster binding"/>
    <property type="evidence" value="ECO:0007669"/>
    <property type="project" value="UniProtKB-KW"/>
</dbReference>
<keyword evidence="13" id="KW-0411">Iron-sulfur</keyword>
<keyword evidence="9" id="KW-0479">Metal-binding</keyword>
<organism evidence="18 19">
    <name type="scientific">Amycolatopsis japonica</name>
    <dbReference type="NCBI Taxonomy" id="208439"/>
    <lineage>
        <taxon>Bacteria</taxon>
        <taxon>Bacillati</taxon>
        <taxon>Actinomycetota</taxon>
        <taxon>Actinomycetes</taxon>
        <taxon>Pseudonocardiales</taxon>
        <taxon>Pseudonocardiaceae</taxon>
        <taxon>Amycolatopsis</taxon>
        <taxon>Amycolatopsis japonica group</taxon>
    </lineage>
</organism>
<feature type="transmembrane region" description="Helical" evidence="16">
    <location>
        <begin position="13"/>
        <end position="32"/>
    </location>
</feature>
<evidence type="ECO:0000256" key="16">
    <source>
        <dbReference type="SAM" id="Phobius"/>
    </source>
</evidence>
<keyword evidence="11" id="KW-0408">Iron</keyword>
<keyword evidence="10 18" id="KW-0418">Kinase</keyword>
<dbReference type="AlphaFoldDB" id="A0A075UR10"/>
<dbReference type="eggNOG" id="COG4585">
    <property type="taxonomic scope" value="Bacteria"/>
</dbReference>
<dbReference type="PIRSF" id="PIRSF037434">
    <property type="entry name" value="STHK_ChrS"/>
    <property type="match status" value="1"/>
</dbReference>
<name>A0A075UR10_9PSEU</name>
<dbReference type="Pfam" id="PF07730">
    <property type="entry name" value="HisKA_3"/>
    <property type="match status" value="1"/>
</dbReference>
<feature type="transmembrane region" description="Helical" evidence="16">
    <location>
        <begin position="39"/>
        <end position="59"/>
    </location>
</feature>
<keyword evidence="16" id="KW-0472">Membrane</keyword>
<dbReference type="InterPro" id="IPR004358">
    <property type="entry name" value="Sig_transdc_His_kin-like_C"/>
</dbReference>
<keyword evidence="16" id="KW-0812">Transmembrane</keyword>
<comment type="subcellular location">
    <subcellularLocation>
        <location evidence="3">Cytoplasm</location>
    </subcellularLocation>
</comment>
<dbReference type="HOGENOM" id="CLU_000445_20_15_11"/>
<evidence type="ECO:0000313" key="18">
    <source>
        <dbReference type="EMBL" id="AIG75438.1"/>
    </source>
</evidence>
<keyword evidence="7" id="KW-0963">Cytoplasm</keyword>
<comment type="cofactor">
    <cofactor evidence="2">
        <name>[4Fe-4S] cluster</name>
        <dbReference type="ChEBI" id="CHEBI:49883"/>
    </cofactor>
</comment>
<feature type="transmembrane region" description="Helical" evidence="16">
    <location>
        <begin position="108"/>
        <end position="128"/>
    </location>
</feature>
<comment type="function">
    <text evidence="14">Member of the two-component regulatory system NreB/NreC involved in the control of dissimilatory nitrate/nitrite reduction in response to oxygen. NreB functions as a direct oxygen sensor histidine kinase which is autophosphorylated, in the absence of oxygen, probably at the conserved histidine residue, and transfers its phosphate group probably to a conserved aspartate residue of NreC. NreB/NreC activates the expression of the nitrate (narGHJI) and nitrite (nir) reductase operons, as well as the putative nitrate transporter gene narT.</text>
</comment>
<dbReference type="GO" id="GO:0016020">
    <property type="term" value="C:membrane"/>
    <property type="evidence" value="ECO:0007669"/>
    <property type="project" value="InterPro"/>
</dbReference>
<evidence type="ECO:0000256" key="9">
    <source>
        <dbReference type="ARBA" id="ARBA00022723"/>
    </source>
</evidence>
<gene>
    <name evidence="18" type="ORF">AJAP_12785</name>
</gene>